<dbReference type="SUPFAM" id="SSF51556">
    <property type="entry name" value="Metallo-dependent hydrolases"/>
    <property type="match status" value="1"/>
</dbReference>
<evidence type="ECO:0000259" key="2">
    <source>
        <dbReference type="Pfam" id="PF01979"/>
    </source>
</evidence>
<dbReference type="RefSeq" id="WP_405278043.1">
    <property type="nucleotide sequence ID" value="NZ_JBBHLI010000001.1"/>
</dbReference>
<feature type="chain" id="PRO_5045373769" evidence="1">
    <location>
        <begin position="25"/>
        <end position="566"/>
    </location>
</feature>
<dbReference type="Proteomes" id="UP001484239">
    <property type="component" value="Unassembled WGS sequence"/>
</dbReference>
<evidence type="ECO:0000313" key="4">
    <source>
        <dbReference type="Proteomes" id="UP001484239"/>
    </source>
</evidence>
<accession>A0ABU9E5P5</accession>
<gene>
    <name evidence="3" type="ORF">WI372_02500</name>
</gene>
<feature type="signal peptide" evidence="1">
    <location>
        <begin position="1"/>
        <end position="24"/>
    </location>
</feature>
<reference evidence="3 4" key="1">
    <citation type="submission" date="2024-02" db="EMBL/GenBank/DDBJ databases">
        <title>A novel Gemmatimonadota bacterium.</title>
        <authorList>
            <person name="Du Z.-J."/>
            <person name="Ye Y.-Q."/>
        </authorList>
    </citation>
    <scope>NUCLEOTIDE SEQUENCE [LARGE SCALE GENOMIC DNA]</scope>
    <source>
        <strain evidence="3 4">DH-20</strain>
    </source>
</reference>
<sequence>MFRHLSLLLLACGLAAPAASQSLALRNATVVDVTDGTLLRGRTVLINGPRIAAIGPADALPVPPGTTVVEAEGAFVIPGLWDMHVHTFNNNSLQPPNTWTLPLYLANGVTGVRDMWVKPGAQAEQVRTWQQELDAGSFVGPRFGAIGTLVDGPPPIQKSDTVSTAAEAAAFVATLAEGGIDFVKSYSRLSPEAYHGLVAAARAAGIEVAGHGPNSLSTFEVAEAGQRSIEHLTGVHETCSSQEEALRAEGVQAFDEPGRVVSTFDPAKCASLYARLAEREVWQVPTLITNRVWTADARIEDLLLDEGRLYTPTWEAAEWGWVESFLAWTPPDDRAAYEALYRLEQRIVGEMHAAGVPILAGTDFGNPYIYPGFSLLDELGELVESGLSPLAALQAATLDPARYLDRTDDLGTVSEGRLADLVLLDANPLDDIEHVRQIRAVVMNGRLFTSDDLARMKQEVLVGHYREALTQPAPLGVQPLDEAAAERLVGAYRDVDTGNEAEVVLDGGELRAAFGDWVDALEPLGGSLFRVTGTNVVYLFQPEPEGPARGFEINDGDTVMVFERVR</sequence>
<dbReference type="PANTHER" id="PTHR43135:SF3">
    <property type="entry name" value="ALPHA-D-RIBOSE 1-METHYLPHOSPHONATE 5-TRIPHOSPHATE DIPHOSPHATASE"/>
    <property type="match status" value="1"/>
</dbReference>
<dbReference type="InterPro" id="IPR032466">
    <property type="entry name" value="Metal_Hydrolase"/>
</dbReference>
<keyword evidence="4" id="KW-1185">Reference proteome</keyword>
<dbReference type="InterPro" id="IPR011059">
    <property type="entry name" value="Metal-dep_hydrolase_composite"/>
</dbReference>
<feature type="domain" description="Amidohydrolase-related" evidence="2">
    <location>
        <begin position="75"/>
        <end position="446"/>
    </location>
</feature>
<evidence type="ECO:0000313" key="3">
    <source>
        <dbReference type="EMBL" id="MEK9499851.1"/>
    </source>
</evidence>
<dbReference type="Gene3D" id="3.20.20.140">
    <property type="entry name" value="Metal-dependent hydrolases"/>
    <property type="match status" value="2"/>
</dbReference>
<dbReference type="Gene3D" id="2.30.40.10">
    <property type="entry name" value="Urease, subunit C, domain 1"/>
    <property type="match status" value="2"/>
</dbReference>
<organism evidence="3 4">
    <name type="scientific">Gaopeijia maritima</name>
    <dbReference type="NCBI Taxonomy" id="3119007"/>
    <lineage>
        <taxon>Bacteria</taxon>
        <taxon>Pseudomonadati</taxon>
        <taxon>Gemmatimonadota</taxon>
        <taxon>Longimicrobiia</taxon>
        <taxon>Gaopeijiales</taxon>
        <taxon>Gaopeijiaceae</taxon>
        <taxon>Gaopeijia</taxon>
    </lineage>
</organism>
<dbReference type="InterPro" id="IPR006680">
    <property type="entry name" value="Amidohydro-rel"/>
</dbReference>
<protein>
    <submittedName>
        <fullName evidence="3">Amidohydrolase family protein</fullName>
    </submittedName>
</protein>
<dbReference type="InterPro" id="IPR051781">
    <property type="entry name" value="Metallo-dep_Hydrolase"/>
</dbReference>
<dbReference type="SUPFAM" id="SSF51338">
    <property type="entry name" value="Composite domain of metallo-dependent hydrolases"/>
    <property type="match status" value="1"/>
</dbReference>
<comment type="caution">
    <text evidence="3">The sequence shown here is derived from an EMBL/GenBank/DDBJ whole genome shotgun (WGS) entry which is preliminary data.</text>
</comment>
<name>A0ABU9E5P5_9BACT</name>
<dbReference type="PANTHER" id="PTHR43135">
    <property type="entry name" value="ALPHA-D-RIBOSE 1-METHYLPHOSPHONATE 5-TRIPHOSPHATE DIPHOSPHATASE"/>
    <property type="match status" value="1"/>
</dbReference>
<proteinExistence type="predicted"/>
<dbReference type="Pfam" id="PF01979">
    <property type="entry name" value="Amidohydro_1"/>
    <property type="match status" value="1"/>
</dbReference>
<keyword evidence="1" id="KW-0732">Signal</keyword>
<dbReference type="EMBL" id="JBBHLI010000001">
    <property type="protein sequence ID" value="MEK9499851.1"/>
    <property type="molecule type" value="Genomic_DNA"/>
</dbReference>
<evidence type="ECO:0000256" key="1">
    <source>
        <dbReference type="SAM" id="SignalP"/>
    </source>
</evidence>